<protein>
    <submittedName>
        <fullName evidence="2">Nucleotidyl transferase of uncharacterized function (DUF1814)</fullName>
    </submittedName>
</protein>
<dbReference type="GO" id="GO:0016740">
    <property type="term" value="F:transferase activity"/>
    <property type="evidence" value="ECO:0007669"/>
    <property type="project" value="UniProtKB-KW"/>
</dbReference>
<dbReference type="GeneID" id="64408311"/>
<accession>A0A448N2E5</accession>
<feature type="domain" description="DUF6036" evidence="1">
    <location>
        <begin position="11"/>
        <end position="125"/>
    </location>
</feature>
<dbReference type="AlphaFoldDB" id="A0A448N2E5"/>
<reference evidence="2 3" key="1">
    <citation type="submission" date="2018-12" db="EMBL/GenBank/DDBJ databases">
        <authorList>
            <consortium name="Pathogen Informatics"/>
        </authorList>
    </citation>
    <scope>NUCLEOTIDE SEQUENCE [LARGE SCALE GENOMIC DNA]</scope>
    <source>
        <strain evidence="2 3">NCTC12967</strain>
    </source>
</reference>
<dbReference type="Proteomes" id="UP000273044">
    <property type="component" value="Chromosome"/>
</dbReference>
<organism evidence="2 3">
    <name type="scientific">Arachnia propionica</name>
    <dbReference type="NCBI Taxonomy" id="1750"/>
    <lineage>
        <taxon>Bacteria</taxon>
        <taxon>Bacillati</taxon>
        <taxon>Actinomycetota</taxon>
        <taxon>Actinomycetes</taxon>
        <taxon>Propionibacteriales</taxon>
        <taxon>Propionibacteriaceae</taxon>
        <taxon>Arachnia</taxon>
    </lineage>
</organism>
<sequence>MTSAAPLSRDELLELLEDLSQTLARSGERARMFVVGGAAMSLGYDQTRTTRDVDALFEPKPCVHSAVADVAARHGLGPDWVNDAAKGFMPGPDPDPRTVYESDHLLVQVASPEYLLAMKLHSARPGRDIYDAAILYRTAGCTSPEQALDLLEQRFPGRLLPRHQYLVHEIAAQAETDGDISR</sequence>
<evidence type="ECO:0000313" key="3">
    <source>
        <dbReference type="Proteomes" id="UP000273044"/>
    </source>
</evidence>
<gene>
    <name evidence="2" type="ORF">NCTC12967_02904</name>
</gene>
<keyword evidence="2" id="KW-0808">Transferase</keyword>
<name>A0A448N2E5_9ACTN</name>
<dbReference type="RefSeq" id="WP_061787530.1">
    <property type="nucleotide sequence ID" value="NZ_CP072386.1"/>
</dbReference>
<dbReference type="InterPro" id="IPR045792">
    <property type="entry name" value="DUF6036"/>
</dbReference>
<dbReference type="Pfam" id="PF19502">
    <property type="entry name" value="DUF6036"/>
    <property type="match status" value="1"/>
</dbReference>
<keyword evidence="3" id="KW-1185">Reference proteome</keyword>
<evidence type="ECO:0000259" key="1">
    <source>
        <dbReference type="Pfam" id="PF19502"/>
    </source>
</evidence>
<proteinExistence type="predicted"/>
<evidence type="ECO:0000313" key="2">
    <source>
        <dbReference type="EMBL" id="VEH71578.1"/>
    </source>
</evidence>
<dbReference type="EMBL" id="LR134406">
    <property type="protein sequence ID" value="VEH71578.1"/>
    <property type="molecule type" value="Genomic_DNA"/>
</dbReference>